<dbReference type="Proteomes" id="UP000319771">
    <property type="component" value="Unassembled WGS sequence"/>
</dbReference>
<dbReference type="NCBIfam" id="NF012200">
    <property type="entry name" value="choice_anch_D"/>
    <property type="match status" value="1"/>
</dbReference>
<dbReference type="SUPFAM" id="SSF56219">
    <property type="entry name" value="DNase I-like"/>
    <property type="match status" value="1"/>
</dbReference>
<comment type="caution">
    <text evidence="3">The sequence shown here is derived from an EMBL/GenBank/DDBJ whole genome shotgun (WGS) entry which is preliminary data.</text>
</comment>
<dbReference type="InterPro" id="IPR013783">
    <property type="entry name" value="Ig-like_fold"/>
</dbReference>
<dbReference type="Gene3D" id="3.60.10.10">
    <property type="entry name" value="Endonuclease/exonuclease/phosphatase"/>
    <property type="match status" value="1"/>
</dbReference>
<dbReference type="Gene3D" id="2.60.40.10">
    <property type="entry name" value="Immunoglobulins"/>
    <property type="match status" value="1"/>
</dbReference>
<name>A0A538UCZ4_UNCEI</name>
<evidence type="ECO:0000259" key="2">
    <source>
        <dbReference type="Pfam" id="PF03372"/>
    </source>
</evidence>
<dbReference type="InterPro" id="IPR005135">
    <property type="entry name" value="Endo/exonuclease/phosphatase"/>
</dbReference>
<organism evidence="3 4">
    <name type="scientific">Eiseniibacteriota bacterium</name>
    <dbReference type="NCBI Taxonomy" id="2212470"/>
    <lineage>
        <taxon>Bacteria</taxon>
        <taxon>Candidatus Eiseniibacteriota</taxon>
    </lineage>
</organism>
<protein>
    <submittedName>
        <fullName evidence="3">Choice-of-anchor D domain-containing protein</fullName>
    </submittedName>
</protein>
<gene>
    <name evidence="3" type="ORF">E6K81_02995</name>
</gene>
<evidence type="ECO:0000256" key="1">
    <source>
        <dbReference type="SAM" id="MobiDB-lite"/>
    </source>
</evidence>
<feature type="region of interest" description="Disordered" evidence="1">
    <location>
        <begin position="1"/>
        <end position="22"/>
    </location>
</feature>
<accession>A0A538UCZ4</accession>
<dbReference type="InterPro" id="IPR036691">
    <property type="entry name" value="Endo/exonu/phosph_ase_sf"/>
</dbReference>
<evidence type="ECO:0000313" key="4">
    <source>
        <dbReference type="Proteomes" id="UP000319771"/>
    </source>
</evidence>
<sequence length="700" mass="72963">MPTGCRESGPPAGRPPSSDGVSMPLHRWRVGRALALAALAATCTAPPAHALRIVTWNFQQYPQNVLSARQPNFRTVMANINADVLIAQELDSAAGRDSFLTNVLGVVEPGQWSATAWTFLFGTEGGAVFYKPAKVSLSAPTTIQTAGPRDVLLVTVTPVGYSAPAAQFRLYSEHTKAGSPVPCSPQPCNSDSTVRRLECTDLRNSMNAAPAGSNILLGGDFNFYGAFEGGYVRLTEHQLDDDGRMRDPLLAYGLGTPGANWHSNSGFALFDTQCPCNTGCQPNFSGGGMDDRFDIWFSSLSMVDGQGLDYLPDLTQADGAMPYTYGNDGSKYNTDINAGGSNGMVGIAVANALHDASDHLPVVLTIQVPAKVVTDASLAFGSVIVGATASQNLAVANGATAPADALSYTLSAPAGFTAPGGGFEQAVGDPATLQAIGMDTSTRGTRSGNLAVNSDDVDLPVKNVPLSGTVLDHAVASLDSASIQTAASVDFGMHELGGFADHAVRVHDKGYDALRARLSVNGAAIVGGDGRFSIVGGFSPTLLAGTGKTWNLHFNDAGANLDQNYDATLTFASTDEALPGAAAASDLVVSLHARPLSGPVGVPARDVPKVLAFYPPHPNPLTREAIFAYDLPAPAPVTLGIFDLSGRRVAELVSGTQDADRYQVRWGALSDAGAPVRAGLYFARFSTPGLTRLTRLIVLP</sequence>
<dbReference type="EMBL" id="VBPB01000043">
    <property type="protein sequence ID" value="TMQ73775.1"/>
    <property type="molecule type" value="Genomic_DNA"/>
</dbReference>
<dbReference type="AlphaFoldDB" id="A0A538UCZ4"/>
<proteinExistence type="predicted"/>
<dbReference type="Gene3D" id="2.60.40.4070">
    <property type="match status" value="1"/>
</dbReference>
<reference evidence="3 4" key="1">
    <citation type="journal article" date="2019" name="Nat. Microbiol.">
        <title>Mediterranean grassland soil C-N compound turnover is dependent on rainfall and depth, and is mediated by genomically divergent microorganisms.</title>
        <authorList>
            <person name="Diamond S."/>
            <person name="Andeer P.F."/>
            <person name="Li Z."/>
            <person name="Crits-Christoph A."/>
            <person name="Burstein D."/>
            <person name="Anantharaman K."/>
            <person name="Lane K.R."/>
            <person name="Thomas B.C."/>
            <person name="Pan C."/>
            <person name="Northen T.R."/>
            <person name="Banfield J.F."/>
        </authorList>
    </citation>
    <scope>NUCLEOTIDE SEQUENCE [LARGE SCALE GENOMIC DNA]</scope>
    <source>
        <strain evidence="3">WS_11</strain>
    </source>
</reference>
<dbReference type="GO" id="GO:0003824">
    <property type="term" value="F:catalytic activity"/>
    <property type="evidence" value="ECO:0007669"/>
    <property type="project" value="InterPro"/>
</dbReference>
<evidence type="ECO:0000313" key="3">
    <source>
        <dbReference type="EMBL" id="TMQ73775.1"/>
    </source>
</evidence>
<dbReference type="Pfam" id="PF03372">
    <property type="entry name" value="Exo_endo_phos"/>
    <property type="match status" value="1"/>
</dbReference>
<feature type="domain" description="Endonuclease/exonuclease/phosphatase" evidence="2">
    <location>
        <begin position="64"/>
        <end position="257"/>
    </location>
</feature>